<reference evidence="3" key="1">
    <citation type="submission" date="2017-02" db="UniProtKB">
        <authorList>
            <consortium name="WormBaseParasite"/>
        </authorList>
    </citation>
    <scope>IDENTIFICATION</scope>
</reference>
<gene>
    <name evidence="1" type="ORF">BTMF_LOCUS15425</name>
</gene>
<evidence type="ECO:0000313" key="2">
    <source>
        <dbReference type="Proteomes" id="UP000280834"/>
    </source>
</evidence>
<dbReference type="AlphaFoldDB" id="A0A0R3RBN5"/>
<evidence type="ECO:0000313" key="3">
    <source>
        <dbReference type="WBParaSite" id="BTMF_0001745401-mRNA-1"/>
    </source>
</evidence>
<evidence type="ECO:0000313" key="1">
    <source>
        <dbReference type="EMBL" id="VDO54010.1"/>
    </source>
</evidence>
<dbReference type="STRING" id="42155.A0A0R3RBN5"/>
<keyword evidence="2" id="KW-1185">Reference proteome</keyword>
<name>A0A0R3RBN5_9BILA</name>
<proteinExistence type="predicted"/>
<organism evidence="3">
    <name type="scientific">Brugia timori</name>
    <dbReference type="NCBI Taxonomy" id="42155"/>
    <lineage>
        <taxon>Eukaryota</taxon>
        <taxon>Metazoa</taxon>
        <taxon>Ecdysozoa</taxon>
        <taxon>Nematoda</taxon>
        <taxon>Chromadorea</taxon>
        <taxon>Rhabditida</taxon>
        <taxon>Spirurina</taxon>
        <taxon>Spiruromorpha</taxon>
        <taxon>Filarioidea</taxon>
        <taxon>Onchocercidae</taxon>
        <taxon>Brugia</taxon>
    </lineage>
</organism>
<sequence length="86" mass="9853">MTSLIPILQDVCVSLFQQFNENFRTGLEQYMKQIRTNALRTNQTVPDSMITNNSSSVDPSALMNLIENQRITIAFEKVILNFLSKQ</sequence>
<accession>A0A0R3RBN5</accession>
<reference evidence="1 2" key="2">
    <citation type="submission" date="2018-11" db="EMBL/GenBank/DDBJ databases">
        <authorList>
            <consortium name="Pathogen Informatics"/>
        </authorList>
    </citation>
    <scope>NUCLEOTIDE SEQUENCE [LARGE SCALE GENOMIC DNA]</scope>
</reference>
<dbReference type="Proteomes" id="UP000280834">
    <property type="component" value="Unassembled WGS sequence"/>
</dbReference>
<dbReference type="EMBL" id="UZAG01022556">
    <property type="protein sequence ID" value="VDO54010.1"/>
    <property type="molecule type" value="Genomic_DNA"/>
</dbReference>
<protein>
    <submittedName>
        <fullName evidence="1 3">Uncharacterized protein</fullName>
    </submittedName>
</protein>
<dbReference type="WBParaSite" id="BTMF_0001745401-mRNA-1">
    <property type="protein sequence ID" value="BTMF_0001745401-mRNA-1"/>
    <property type="gene ID" value="BTMF_0001745401"/>
</dbReference>